<feature type="domain" description="Glycoside hydrolase family 65 central catalytic" evidence="6">
    <location>
        <begin position="350"/>
        <end position="712"/>
    </location>
</feature>
<evidence type="ECO:0000256" key="4">
    <source>
        <dbReference type="PIRSR" id="PIRSR036289-50"/>
    </source>
</evidence>
<dbReference type="PANTHER" id="PTHR11051:SF14">
    <property type="entry name" value="MALTOSE PHOSPHORYLASE"/>
    <property type="match status" value="1"/>
</dbReference>
<feature type="domain" description="Glycoside hydrolase family 65 C-terminal" evidence="7">
    <location>
        <begin position="721"/>
        <end position="782"/>
    </location>
</feature>
<feature type="binding site" evidence="5">
    <location>
        <begin position="384"/>
        <end position="385"/>
    </location>
    <ligand>
        <name>substrate</name>
    </ligand>
</feature>
<name>A0A0R3K0E7_CALMK</name>
<dbReference type="Gene3D" id="2.70.98.40">
    <property type="entry name" value="Glycoside hydrolase, family 65, N-terminal domain"/>
    <property type="match status" value="1"/>
</dbReference>
<proteinExistence type="inferred from homology"/>
<dbReference type="InterPro" id="IPR005194">
    <property type="entry name" value="Glyco_hydro_65_C"/>
</dbReference>
<keyword evidence="10" id="KW-1185">Reference proteome</keyword>
<dbReference type="EMBL" id="LKHP01000007">
    <property type="protein sequence ID" value="KRQ86716.1"/>
    <property type="molecule type" value="Genomic_DNA"/>
</dbReference>
<comment type="caution">
    <text evidence="9">The sequence shown here is derived from an EMBL/GenBank/DDBJ whole genome shotgun (WGS) entry which is preliminary data.</text>
</comment>
<dbReference type="Pfam" id="PF03632">
    <property type="entry name" value="Glyco_hydro_65m"/>
    <property type="match status" value="1"/>
</dbReference>
<dbReference type="EC" id="2.4.1.64" evidence="9"/>
<protein>
    <submittedName>
        <fullName evidence="9">Alpha,alpha-trehalose phosphorylase</fullName>
        <ecNumber evidence="9">2.4.1.64</ecNumber>
    </submittedName>
</protein>
<feature type="domain" description="Glycoside hydrolase family 65 N-terminal" evidence="8">
    <location>
        <begin position="35"/>
        <end position="294"/>
    </location>
</feature>
<evidence type="ECO:0000256" key="1">
    <source>
        <dbReference type="ARBA" id="ARBA00006768"/>
    </source>
</evidence>
<dbReference type="InterPro" id="IPR005196">
    <property type="entry name" value="Glyco_hydro_65_N"/>
</dbReference>
<dbReference type="GO" id="GO:0004553">
    <property type="term" value="F:hydrolase activity, hydrolyzing O-glycosyl compounds"/>
    <property type="evidence" value="ECO:0007669"/>
    <property type="project" value="TreeGrafter"/>
</dbReference>
<dbReference type="Gene3D" id="2.60.420.10">
    <property type="entry name" value="Maltose phosphorylase, domain 3"/>
    <property type="match status" value="1"/>
</dbReference>
<dbReference type="Pfam" id="PF03633">
    <property type="entry name" value="Glyco_hydro_65C"/>
    <property type="match status" value="1"/>
</dbReference>
<evidence type="ECO:0000259" key="8">
    <source>
        <dbReference type="Pfam" id="PF03636"/>
    </source>
</evidence>
<dbReference type="Pfam" id="PF03636">
    <property type="entry name" value="Glyco_hydro_65N"/>
    <property type="match status" value="1"/>
</dbReference>
<dbReference type="PATRIC" id="fig|908809.3.peg.1473"/>
<gene>
    <name evidence="9" type="primary">treP</name>
    <name evidence="9" type="ORF">ABG79_01468</name>
</gene>
<evidence type="ECO:0000259" key="6">
    <source>
        <dbReference type="Pfam" id="PF03632"/>
    </source>
</evidence>
<dbReference type="InterPro" id="IPR011013">
    <property type="entry name" value="Gal_mutarotase_sf_dom"/>
</dbReference>
<keyword evidence="2 9" id="KW-0328">Glycosyltransferase</keyword>
<dbReference type="SUPFAM" id="SSF74650">
    <property type="entry name" value="Galactose mutarotase-like"/>
    <property type="match status" value="1"/>
</dbReference>
<dbReference type="InterPro" id="IPR012341">
    <property type="entry name" value="6hp_glycosidase-like_sf"/>
</dbReference>
<dbReference type="FunFam" id="2.60.420.10:FF:000001">
    <property type="entry name" value="Family 65 glycosyl hydrolase"/>
    <property type="match status" value="1"/>
</dbReference>
<dbReference type="InterPro" id="IPR017045">
    <property type="entry name" value="Malt_Pase/Glycosyl_Hdrlase"/>
</dbReference>
<dbReference type="PIRSF" id="PIRSF036289">
    <property type="entry name" value="Glycosyl_hydrolase_malt_phosph"/>
    <property type="match status" value="1"/>
</dbReference>
<evidence type="ECO:0000256" key="3">
    <source>
        <dbReference type="ARBA" id="ARBA00022679"/>
    </source>
</evidence>
<keyword evidence="3 9" id="KW-0808">Transferase</keyword>
<accession>A0A0R3K0E7</accession>
<dbReference type="SUPFAM" id="SSF48208">
    <property type="entry name" value="Six-hairpin glycosidases"/>
    <property type="match status" value="1"/>
</dbReference>
<dbReference type="GO" id="GO:0005993">
    <property type="term" value="P:trehalose catabolic process"/>
    <property type="evidence" value="ECO:0007669"/>
    <property type="project" value="UniProtKB-ARBA"/>
</dbReference>
<feature type="active site" description="Proton donor" evidence="4">
    <location>
        <position position="512"/>
    </location>
</feature>
<dbReference type="GO" id="GO:0047656">
    <property type="term" value="F:alpha,alpha-trehalose phosphorylase activity"/>
    <property type="evidence" value="ECO:0007669"/>
    <property type="project" value="UniProtKB-EC"/>
</dbReference>
<evidence type="ECO:0000256" key="2">
    <source>
        <dbReference type="ARBA" id="ARBA00022676"/>
    </source>
</evidence>
<dbReference type="InterPro" id="IPR008928">
    <property type="entry name" value="6-hairpin_glycosidase_sf"/>
</dbReference>
<organism evidence="9 10">
    <name type="scientific">Caloramator mitchellensis</name>
    <dbReference type="NCBI Taxonomy" id="908809"/>
    <lineage>
        <taxon>Bacteria</taxon>
        <taxon>Bacillati</taxon>
        <taxon>Bacillota</taxon>
        <taxon>Clostridia</taxon>
        <taxon>Eubacteriales</taxon>
        <taxon>Clostridiaceae</taxon>
        <taxon>Caloramator</taxon>
    </lineage>
</organism>
<dbReference type="Proteomes" id="UP000052015">
    <property type="component" value="Unassembled WGS sequence"/>
</dbReference>
<evidence type="ECO:0000256" key="5">
    <source>
        <dbReference type="PIRSR" id="PIRSR036289-51"/>
    </source>
</evidence>
<dbReference type="InterPro" id="IPR037018">
    <property type="entry name" value="GH65_N"/>
</dbReference>
<dbReference type="AlphaFoldDB" id="A0A0R3K0E7"/>
<dbReference type="GO" id="GO:0030246">
    <property type="term" value="F:carbohydrate binding"/>
    <property type="evidence" value="ECO:0007669"/>
    <property type="project" value="InterPro"/>
</dbReference>
<dbReference type="Gene3D" id="1.50.10.10">
    <property type="match status" value="1"/>
</dbReference>
<dbReference type="InterPro" id="IPR005195">
    <property type="entry name" value="Glyco_hydro_65_M"/>
</dbReference>
<evidence type="ECO:0000259" key="7">
    <source>
        <dbReference type="Pfam" id="PF03633"/>
    </source>
</evidence>
<dbReference type="STRING" id="908809.ABG79_01468"/>
<comment type="similarity">
    <text evidence="1">Belongs to the glycosyl hydrolase 65 family.</text>
</comment>
<sequence length="794" mass="92152">MIWHALCMPNFIKKGDAAMNELKNDILLDEWKIIEETFDLDNSLKNETLFSIGNGYIGMRGNFEEGLKDKRYTVEGTYLNGFYDTHQIKYGEKAYAFPEIGQTMLNVLNAKVIKVIVDDEEFNMSESIIQKYRRELDFKEATLKREVVWKTKTGKEVEIKTERLVSFNEKHLAAVRLIVRPLNFDGKIKIVSLIDGDVKNLSAEDDPRVGSGISGRPLKIDEKSAAENRLKMTAMTKNSNFKLLCIVDNIINTEDGYNTNVIEDDYKIGLIYDINANRNKETVLDKYITYATTRDYNENEAENKAVEVLNKATEAGFNRIKEEQGLYLKKFWDMADIEIYGDLFLQQGIRFNMFHILQSVGRDGFTNIAAKGLTGEGYEGHYFWDTEMYIIPLFTYTKPEVARKLLEYRYNTLDKARERARQMSHNKGALYPWRTINGEECSAYYPASTAQYHINADIAYAIKKYFEATGDYEFLVNYGAEILFETARIFADLGHYAEGKGFCIDGVTGPDEYTAVVNNNAYTNIMAKDHLDFAYYVSNLLKEKYENIYYKLKEKIQLDESEIAEWKRAADNMYIPYDERLKIHAQDDTFLNKKVWDFENTPKEKYPLLLNYHPLVIYRHQVCKQADWVLALFLHGEKFDKEQKIRDYEYYEKVTTHDSSLSPCVFSIVACDIGYTEKAYEYFMRTARMDLDDHHGNTKDGIHAANMAGSWMGIVFGFGGFRIYSDKISFKPIIPGHWNKYSFKVNYKGRLIKVTVEKETVSFELIEGQGININFYEKEVELKKSELVKEKMPL</sequence>
<feature type="binding site" evidence="5">
    <location>
        <begin position="624"/>
        <end position="625"/>
    </location>
    <ligand>
        <name>substrate</name>
    </ligand>
</feature>
<evidence type="ECO:0000313" key="10">
    <source>
        <dbReference type="Proteomes" id="UP000052015"/>
    </source>
</evidence>
<evidence type="ECO:0000313" key="9">
    <source>
        <dbReference type="EMBL" id="KRQ86716.1"/>
    </source>
</evidence>
<dbReference type="PANTHER" id="PTHR11051">
    <property type="entry name" value="GLYCOSYL HYDROLASE-RELATED"/>
    <property type="match status" value="1"/>
</dbReference>
<reference evidence="9 10" key="1">
    <citation type="submission" date="2015-09" db="EMBL/GenBank/DDBJ databases">
        <title>Draft genome sequence of a Caloramator mitchellensis, a moderate thermophile from the Great Artesian Basin of Australia.</title>
        <authorList>
            <person name="Patel B.K."/>
        </authorList>
    </citation>
    <scope>NUCLEOTIDE SEQUENCE [LARGE SCALE GENOMIC DNA]</scope>
    <source>
        <strain evidence="9 10">VF08</strain>
    </source>
</reference>